<gene>
    <name evidence="2" type="ORF">SAMN05216275_10847</name>
</gene>
<proteinExistence type="predicted"/>
<accession>A0A1I3QKY3</accession>
<keyword evidence="1" id="KW-0732">Signal</keyword>
<evidence type="ECO:0000313" key="2">
    <source>
        <dbReference type="EMBL" id="SFJ33826.1"/>
    </source>
</evidence>
<dbReference type="AlphaFoldDB" id="A0A1I3QKY3"/>
<dbReference type="RefSeq" id="WP_143120917.1">
    <property type="nucleotide sequence ID" value="NZ_FOQY01000008.1"/>
</dbReference>
<protein>
    <submittedName>
        <fullName evidence="2">Uncharacterized protein</fullName>
    </submittedName>
</protein>
<name>A0A1I3QKY3_9ACTN</name>
<keyword evidence="3" id="KW-1185">Reference proteome</keyword>
<evidence type="ECO:0000313" key="3">
    <source>
        <dbReference type="Proteomes" id="UP000199111"/>
    </source>
</evidence>
<sequence length="142" mass="15874">MKVRAGLSLPFAALLAVVVVNPAAADRSESEVWARLLFPPASADKIYCDAYTEVRASDGYVRGAFRSWNLGSSAQVCEGWLERKRYNSDGSLQYNWTRVSDIYRIISETRWSGYHWNGTDAGSRVCIKNYASGEKACSYGVW</sequence>
<dbReference type="GeneID" id="96303955"/>
<dbReference type="Proteomes" id="UP000199111">
    <property type="component" value="Unassembled WGS sequence"/>
</dbReference>
<feature type="chain" id="PRO_5011447323" evidence="1">
    <location>
        <begin position="26"/>
        <end position="142"/>
    </location>
</feature>
<dbReference type="EMBL" id="FOQY01000008">
    <property type="protein sequence ID" value="SFJ33826.1"/>
    <property type="molecule type" value="Genomic_DNA"/>
</dbReference>
<reference evidence="3" key="1">
    <citation type="submission" date="2016-10" db="EMBL/GenBank/DDBJ databases">
        <authorList>
            <person name="Varghese N."/>
            <person name="Submissions S."/>
        </authorList>
    </citation>
    <scope>NUCLEOTIDE SEQUENCE [LARGE SCALE GENOMIC DNA]</scope>
    <source>
        <strain evidence="3">CGMCC 4.2126</strain>
    </source>
</reference>
<evidence type="ECO:0000256" key="1">
    <source>
        <dbReference type="SAM" id="SignalP"/>
    </source>
</evidence>
<organism evidence="2 3">
    <name type="scientific">Streptosporangium canum</name>
    <dbReference type="NCBI Taxonomy" id="324952"/>
    <lineage>
        <taxon>Bacteria</taxon>
        <taxon>Bacillati</taxon>
        <taxon>Actinomycetota</taxon>
        <taxon>Actinomycetes</taxon>
        <taxon>Streptosporangiales</taxon>
        <taxon>Streptosporangiaceae</taxon>
        <taxon>Streptosporangium</taxon>
    </lineage>
</organism>
<feature type="signal peptide" evidence="1">
    <location>
        <begin position="1"/>
        <end position="25"/>
    </location>
</feature>